<dbReference type="Proteomes" id="UP000525389">
    <property type="component" value="Unassembled WGS sequence"/>
</dbReference>
<evidence type="ECO:0000313" key="1">
    <source>
        <dbReference type="EMBL" id="MBB5234478.1"/>
    </source>
</evidence>
<dbReference type="AlphaFoldDB" id="A0A7W8GFE8"/>
<dbReference type="EMBL" id="JACHFN010000006">
    <property type="protein sequence ID" value="MBB5234478.1"/>
    <property type="molecule type" value="Genomic_DNA"/>
</dbReference>
<proteinExistence type="predicted"/>
<name>A0A7W8GFE8_9DEIO</name>
<reference evidence="1 2" key="1">
    <citation type="submission" date="2020-08" db="EMBL/GenBank/DDBJ databases">
        <title>Genomic Encyclopedia of Type Strains, Phase IV (KMG-IV): sequencing the most valuable type-strain genomes for metagenomic binning, comparative biology and taxonomic classification.</title>
        <authorList>
            <person name="Goeker M."/>
        </authorList>
    </citation>
    <scope>NUCLEOTIDE SEQUENCE [LARGE SCALE GENOMIC DNA]</scope>
    <source>
        <strain evidence="1 2">DSM 101791</strain>
    </source>
</reference>
<accession>A0A7W8GFE8</accession>
<organism evidence="1 2">
    <name type="scientific">Deinococcus budaensis</name>
    <dbReference type="NCBI Taxonomy" id="1665626"/>
    <lineage>
        <taxon>Bacteria</taxon>
        <taxon>Thermotogati</taxon>
        <taxon>Deinococcota</taxon>
        <taxon>Deinococci</taxon>
        <taxon>Deinococcales</taxon>
        <taxon>Deinococcaceae</taxon>
        <taxon>Deinococcus</taxon>
    </lineage>
</organism>
<sequence length="116" mass="12324">MPALVLYLRPQAQRPAVIDDLLDMVAAGQQAAVDAAIVMLTDLHAHGAGSSYAKKLKALPIWELKTHARGGIKGGTRVYFFFRPTGEIVIASAETKEGDAPGPALKTALQAWKADS</sequence>
<dbReference type="RefSeq" id="WP_184028338.1">
    <property type="nucleotide sequence ID" value="NZ_JACHFN010000006.1"/>
</dbReference>
<comment type="caution">
    <text evidence="1">The sequence shown here is derived from an EMBL/GenBank/DDBJ whole genome shotgun (WGS) entry which is preliminary data.</text>
</comment>
<evidence type="ECO:0000313" key="2">
    <source>
        <dbReference type="Proteomes" id="UP000525389"/>
    </source>
</evidence>
<keyword evidence="2" id="KW-1185">Reference proteome</keyword>
<protein>
    <recommendedName>
        <fullName evidence="3">Addiction module toxin RelE</fullName>
    </recommendedName>
</protein>
<gene>
    <name evidence="1" type="ORF">HNQ09_001916</name>
</gene>
<evidence type="ECO:0008006" key="3">
    <source>
        <dbReference type="Google" id="ProtNLM"/>
    </source>
</evidence>